<dbReference type="Gene3D" id="3.40.50.300">
    <property type="entry name" value="P-loop containing nucleotide triphosphate hydrolases"/>
    <property type="match status" value="1"/>
</dbReference>
<dbReference type="InterPro" id="IPR017871">
    <property type="entry name" value="ABC_transporter-like_CS"/>
</dbReference>
<feature type="domain" description="ABC transporter" evidence="4">
    <location>
        <begin position="37"/>
        <end position="255"/>
    </location>
</feature>
<sequence length="255" mass="28630">MNIVYYNTLYIIFQYKDISEQYFYMKQPNVDKQEALIKARDLTKVYSTAAGEFTALHSVNLDVFPGELLTIIGKSGAGKTTLINMISGVDHITSGQVFINGESIHEMDESRLATWRGRNLGMIYQSFYLMPGLNLINNILMPSDLSGLYKREKAKARALELLRMVELEEHAYKYPSQISGGQQQRVAIARALVNDPPVIIADEPTGRLDSATAEVIFKIFEELVAQGKIILMVSHDMNFASRSTRTLEIADGQIL</sequence>
<comment type="caution">
    <text evidence="5">The sequence shown here is derived from an EMBL/GenBank/DDBJ whole genome shotgun (WGS) entry which is preliminary data.</text>
</comment>
<dbReference type="EC" id="3.6.3.-" evidence="5"/>
<evidence type="ECO:0000256" key="3">
    <source>
        <dbReference type="ARBA" id="ARBA00022840"/>
    </source>
</evidence>
<keyword evidence="3 5" id="KW-0067">ATP-binding</keyword>
<organism evidence="5">
    <name type="scientific">bioreactor metagenome</name>
    <dbReference type="NCBI Taxonomy" id="1076179"/>
    <lineage>
        <taxon>unclassified sequences</taxon>
        <taxon>metagenomes</taxon>
        <taxon>ecological metagenomes</taxon>
    </lineage>
</organism>
<dbReference type="GO" id="GO:0022857">
    <property type="term" value="F:transmembrane transporter activity"/>
    <property type="evidence" value="ECO:0007669"/>
    <property type="project" value="TreeGrafter"/>
</dbReference>
<dbReference type="GO" id="GO:0005524">
    <property type="term" value="F:ATP binding"/>
    <property type="evidence" value="ECO:0007669"/>
    <property type="project" value="UniProtKB-KW"/>
</dbReference>
<dbReference type="PROSITE" id="PS00211">
    <property type="entry name" value="ABC_TRANSPORTER_1"/>
    <property type="match status" value="1"/>
</dbReference>
<dbReference type="InterPro" id="IPR003439">
    <property type="entry name" value="ABC_transporter-like_ATP-bd"/>
</dbReference>
<evidence type="ECO:0000256" key="1">
    <source>
        <dbReference type="ARBA" id="ARBA00022448"/>
    </source>
</evidence>
<dbReference type="InterPro" id="IPR015854">
    <property type="entry name" value="ABC_transpr_LolD-like"/>
</dbReference>
<dbReference type="InterPro" id="IPR027417">
    <property type="entry name" value="P-loop_NTPase"/>
</dbReference>
<keyword evidence="5" id="KW-0378">Hydrolase</keyword>
<dbReference type="SUPFAM" id="SSF52540">
    <property type="entry name" value="P-loop containing nucleoside triphosphate hydrolases"/>
    <property type="match status" value="1"/>
</dbReference>
<dbReference type="InterPro" id="IPR017911">
    <property type="entry name" value="MacB-like_ATP-bd"/>
</dbReference>
<dbReference type="GO" id="GO:0016887">
    <property type="term" value="F:ATP hydrolysis activity"/>
    <property type="evidence" value="ECO:0007669"/>
    <property type="project" value="InterPro"/>
</dbReference>
<dbReference type="PROSITE" id="PS50893">
    <property type="entry name" value="ABC_TRANSPORTER_2"/>
    <property type="match status" value="1"/>
</dbReference>
<dbReference type="Pfam" id="PF00005">
    <property type="entry name" value="ABC_tran"/>
    <property type="match status" value="1"/>
</dbReference>
<dbReference type="AlphaFoldDB" id="A0A645FNB4"/>
<dbReference type="InterPro" id="IPR003593">
    <property type="entry name" value="AAA+_ATPase"/>
</dbReference>
<keyword evidence="5" id="KW-0449">Lipoprotein</keyword>
<proteinExistence type="predicted"/>
<protein>
    <submittedName>
        <fullName evidence="5">Lipoprotein-releasing system ATP-binding protein LolD</fullName>
        <ecNumber evidence="5">3.6.3.-</ecNumber>
    </submittedName>
</protein>
<keyword evidence="1" id="KW-0813">Transport</keyword>
<dbReference type="CDD" id="cd03255">
    <property type="entry name" value="ABC_MJ0796_LolCDE_FtsE"/>
    <property type="match status" value="1"/>
</dbReference>
<dbReference type="PANTHER" id="PTHR24220">
    <property type="entry name" value="IMPORT ATP-BINDING PROTEIN"/>
    <property type="match status" value="1"/>
</dbReference>
<dbReference type="FunFam" id="3.40.50.300:FF:000032">
    <property type="entry name" value="Export ABC transporter ATP-binding protein"/>
    <property type="match status" value="1"/>
</dbReference>
<name>A0A645FNB4_9ZZZZ</name>
<dbReference type="EMBL" id="VSSQ01062795">
    <property type="protein sequence ID" value="MPN15915.1"/>
    <property type="molecule type" value="Genomic_DNA"/>
</dbReference>
<dbReference type="SMART" id="SM00382">
    <property type="entry name" value="AAA"/>
    <property type="match status" value="1"/>
</dbReference>
<dbReference type="GO" id="GO:0005886">
    <property type="term" value="C:plasma membrane"/>
    <property type="evidence" value="ECO:0007669"/>
    <property type="project" value="TreeGrafter"/>
</dbReference>
<reference evidence="5" key="1">
    <citation type="submission" date="2019-08" db="EMBL/GenBank/DDBJ databases">
        <authorList>
            <person name="Kucharzyk K."/>
            <person name="Murdoch R.W."/>
            <person name="Higgins S."/>
            <person name="Loffler F."/>
        </authorList>
    </citation>
    <scope>NUCLEOTIDE SEQUENCE</scope>
</reference>
<keyword evidence="2" id="KW-0547">Nucleotide-binding</keyword>
<dbReference type="GO" id="GO:0098796">
    <property type="term" value="C:membrane protein complex"/>
    <property type="evidence" value="ECO:0007669"/>
    <property type="project" value="UniProtKB-ARBA"/>
</dbReference>
<gene>
    <name evidence="5" type="primary">lolD_39</name>
    <name evidence="5" type="ORF">SDC9_163251</name>
</gene>
<evidence type="ECO:0000256" key="2">
    <source>
        <dbReference type="ARBA" id="ARBA00022741"/>
    </source>
</evidence>
<evidence type="ECO:0000313" key="5">
    <source>
        <dbReference type="EMBL" id="MPN15915.1"/>
    </source>
</evidence>
<accession>A0A645FNB4</accession>
<evidence type="ECO:0000259" key="4">
    <source>
        <dbReference type="PROSITE" id="PS50893"/>
    </source>
</evidence>